<accession>A0A0V1DS28</accession>
<evidence type="ECO:0000313" key="1">
    <source>
        <dbReference type="EMBL" id="KRY64314.1"/>
    </source>
</evidence>
<sequence>MNHKKIGNCNGICRRIMNHKKIGNCDGICVE</sequence>
<reference evidence="1 2" key="1">
    <citation type="submission" date="2015-01" db="EMBL/GenBank/DDBJ databases">
        <title>Evolution of Trichinella species and genotypes.</title>
        <authorList>
            <person name="Korhonen P.K."/>
            <person name="Edoardo P."/>
            <person name="Giuseppe L.R."/>
            <person name="Gasser R.B."/>
        </authorList>
    </citation>
    <scope>NUCLEOTIDE SEQUENCE [LARGE SCALE GENOMIC DNA]</scope>
    <source>
        <strain evidence="1">ISS13</strain>
    </source>
</reference>
<organism evidence="1 2">
    <name type="scientific">Trichinella pseudospiralis</name>
    <name type="common">Parasitic roundworm</name>
    <dbReference type="NCBI Taxonomy" id="6337"/>
    <lineage>
        <taxon>Eukaryota</taxon>
        <taxon>Metazoa</taxon>
        <taxon>Ecdysozoa</taxon>
        <taxon>Nematoda</taxon>
        <taxon>Enoplea</taxon>
        <taxon>Dorylaimia</taxon>
        <taxon>Trichinellida</taxon>
        <taxon>Trichinellidae</taxon>
        <taxon>Trichinella</taxon>
    </lineage>
</organism>
<comment type="caution">
    <text evidence="1">The sequence shown here is derived from an EMBL/GenBank/DDBJ whole genome shotgun (WGS) entry which is preliminary data.</text>
</comment>
<dbReference type="EMBL" id="JYDR01000496">
    <property type="protein sequence ID" value="KRY64314.1"/>
    <property type="molecule type" value="Genomic_DNA"/>
</dbReference>
<proteinExistence type="predicted"/>
<dbReference type="AlphaFoldDB" id="A0A0V1DS28"/>
<evidence type="ECO:0000313" key="2">
    <source>
        <dbReference type="Proteomes" id="UP000054632"/>
    </source>
</evidence>
<dbReference type="Proteomes" id="UP000054632">
    <property type="component" value="Unassembled WGS sequence"/>
</dbReference>
<gene>
    <name evidence="1" type="ORF">T4A_3004</name>
</gene>
<name>A0A0V1DS28_TRIPS</name>
<protein>
    <submittedName>
        <fullName evidence="1">Uncharacterized protein</fullName>
    </submittedName>
</protein>